<feature type="compositionally biased region" description="Basic and acidic residues" evidence="1">
    <location>
        <begin position="54"/>
        <end position="67"/>
    </location>
</feature>
<gene>
    <name evidence="5" type="ORF">NEMBOFW57_001608</name>
</gene>
<comment type="caution">
    <text evidence="5">The sequence shown here is derived from an EMBL/GenBank/DDBJ whole genome shotgun (WGS) entry which is preliminary data.</text>
</comment>
<feature type="region of interest" description="Disordered" evidence="1">
    <location>
        <begin position="46"/>
        <end position="106"/>
    </location>
</feature>
<evidence type="ECO:0000259" key="2">
    <source>
        <dbReference type="Pfam" id="PF20776"/>
    </source>
</evidence>
<protein>
    <submittedName>
        <fullName evidence="5">Uncharacterized protein</fullName>
    </submittedName>
</protein>
<evidence type="ECO:0000256" key="1">
    <source>
        <dbReference type="SAM" id="MobiDB-lite"/>
    </source>
</evidence>
<reference evidence="5" key="1">
    <citation type="submission" date="2023-02" db="EMBL/GenBank/DDBJ databases">
        <authorList>
            <person name="Palmer J.M."/>
        </authorList>
    </citation>
    <scope>NUCLEOTIDE SEQUENCE</scope>
    <source>
        <strain evidence="5">FW57</strain>
    </source>
</reference>
<dbReference type="Pfam" id="PF20776">
    <property type="entry name" value="SLS1_N"/>
    <property type="match status" value="1"/>
</dbReference>
<evidence type="ECO:0000313" key="6">
    <source>
        <dbReference type="Proteomes" id="UP001197093"/>
    </source>
</evidence>
<dbReference type="InterPro" id="IPR048748">
    <property type="entry name" value="SLS1_KH2"/>
</dbReference>
<proteinExistence type="predicted"/>
<dbReference type="InterPro" id="IPR048400">
    <property type="entry name" value="SLS1_N"/>
</dbReference>
<name>A0AAD4HY05_9PEZI</name>
<dbReference type="Proteomes" id="UP001197093">
    <property type="component" value="Unassembled WGS sequence"/>
</dbReference>
<dbReference type="Pfam" id="PF20777">
    <property type="entry name" value="KH_SLS1_2"/>
    <property type="match status" value="1"/>
</dbReference>
<accession>A0AAD4HY05</accession>
<feature type="domain" description="SLS1 second KH" evidence="3">
    <location>
        <begin position="331"/>
        <end position="394"/>
    </location>
</feature>
<feature type="domain" description="SLS1 N-terminal" evidence="2">
    <location>
        <begin position="166"/>
        <end position="283"/>
    </location>
</feature>
<organism evidence="5 6">
    <name type="scientific">Staphylotrichum longicolle</name>
    <dbReference type="NCBI Taxonomy" id="669026"/>
    <lineage>
        <taxon>Eukaryota</taxon>
        <taxon>Fungi</taxon>
        <taxon>Dikarya</taxon>
        <taxon>Ascomycota</taxon>
        <taxon>Pezizomycotina</taxon>
        <taxon>Sordariomycetes</taxon>
        <taxon>Sordariomycetidae</taxon>
        <taxon>Sordariales</taxon>
        <taxon>Chaetomiaceae</taxon>
        <taxon>Staphylotrichum</taxon>
    </lineage>
</organism>
<dbReference type="Pfam" id="PF20778">
    <property type="entry name" value="SLS1_C"/>
    <property type="match status" value="1"/>
</dbReference>
<dbReference type="InterPro" id="IPR048401">
    <property type="entry name" value="SLS1_C"/>
</dbReference>
<evidence type="ECO:0000313" key="5">
    <source>
        <dbReference type="EMBL" id="KAG7291589.1"/>
    </source>
</evidence>
<feature type="compositionally biased region" description="Polar residues" evidence="1">
    <location>
        <begin position="71"/>
        <end position="88"/>
    </location>
</feature>
<feature type="domain" description="SLS1 C-terminal" evidence="4">
    <location>
        <begin position="426"/>
        <end position="812"/>
    </location>
</feature>
<dbReference type="EMBL" id="JAHCVI010000001">
    <property type="protein sequence ID" value="KAG7291589.1"/>
    <property type="molecule type" value="Genomic_DNA"/>
</dbReference>
<evidence type="ECO:0000259" key="3">
    <source>
        <dbReference type="Pfam" id="PF20777"/>
    </source>
</evidence>
<evidence type="ECO:0000259" key="4">
    <source>
        <dbReference type="Pfam" id="PF20778"/>
    </source>
</evidence>
<dbReference type="AlphaFoldDB" id="A0AAD4HY05"/>
<keyword evidence="6" id="KW-1185">Reference proteome</keyword>
<sequence length="831" mass="91890">MLRRKLAGSAGFVCLRCRLQLAGAPARPLLAAVALPSLRTSRRLLGTYTGQPGADEHNDKANDKADTDTTPETFAESSDTTASQNQGSFRYRSPYAPPPSQNRTYKSRGHFMAPEREGLSIDILGKPGSAIVLREKRAVKKRRQPESDDSQHQVDIASLLPNEDATTTSEDVLLNIHELKPEGTRMLSHKRFEKLKDTLVDGFTSAQLGHYIRVHQETQRFHQEVESSSDVAPWVLARQPWVPLVEDSAEDLDSRLDGYIVEGMAPKERLAVRLMRECWDVSNQKILDQDGYLSITLRDVEFSLLTPPKHAAEFILDRINGVLSNARTSDFPADLVSPKPLDPSVLEEVGRMTNTVTRLDSSGKKVLITWIHMPERDDNFENAGETVLRFLRDAYGPKHRVSAALEIAPGNLVHHGRYIPALDCSQKLAWQERVETWERWTSPVPQWSSDSAAQEALIPAAILPFKISSEQVVRGPEISIDDAPSWTPEPQTETSAIFGQVVFARQKEASASPTPTAHFATELNTTLPRTFVPTLPALGSLNLPSNLHEEGLWHTTIVVRFTPSPDISPELVASAPNLELRIDADHKEIKSLTSLRAVQETFTGDVLFPTAAVDARLIQQRFFTLPGPSIEHHVPSILTFLSKSDLRPWDGKLNTPPVLLGVQLPRRLLSSTTSTSTTTTTIPPSTDADPVQVDYTLASIEVQRTVTAEYHSLKLRYTSIQAGQRGGARSELSLDAVRVPPQDDAAAPAAAAEEEDDVAFALSTQPEASESYEIVDEADFRSKLSSHSANKPKHDNALEEALEPVDLEEFIRVASGIVNEHGRLKWHAKRS</sequence>